<dbReference type="InterPro" id="IPR036028">
    <property type="entry name" value="SH3-like_dom_sf"/>
</dbReference>
<proteinExistence type="predicted"/>
<dbReference type="EMBL" id="JH793066">
    <property type="protein sequence ID" value="ELQ37668.1"/>
    <property type="molecule type" value="Genomic_DNA"/>
</dbReference>
<name>A0AA97NWS0_PYRO3</name>
<feature type="compositionally biased region" description="Low complexity" evidence="1">
    <location>
        <begin position="297"/>
        <end position="313"/>
    </location>
</feature>
<protein>
    <recommendedName>
        <fullName evidence="3">SH3 domain-containing protein</fullName>
    </recommendedName>
</protein>
<feature type="compositionally biased region" description="Low complexity" evidence="1">
    <location>
        <begin position="380"/>
        <end position="392"/>
    </location>
</feature>
<evidence type="ECO:0000313" key="2">
    <source>
        <dbReference type="EMBL" id="ELQ37668.1"/>
    </source>
</evidence>
<reference evidence="2" key="1">
    <citation type="journal article" date="2012" name="PLoS Genet.">
        <title>Comparative analysis of the genomes of two field isolates of the rice blast fungus Magnaporthe oryzae.</title>
        <authorList>
            <person name="Xue M."/>
            <person name="Yang J."/>
            <person name="Li Z."/>
            <person name="Hu S."/>
            <person name="Yao N."/>
            <person name="Dean R.A."/>
            <person name="Zhao W."/>
            <person name="Shen M."/>
            <person name="Zhang H."/>
            <person name="Li C."/>
            <person name="Liu L."/>
            <person name="Cao L."/>
            <person name="Xu X."/>
            <person name="Xing Y."/>
            <person name="Hsiang T."/>
            <person name="Zhang Z."/>
            <person name="Xu J.R."/>
            <person name="Peng Y.L."/>
        </authorList>
    </citation>
    <scope>NUCLEOTIDE SEQUENCE</scope>
    <source>
        <strain evidence="2">Y34</strain>
    </source>
</reference>
<organism evidence="2">
    <name type="scientific">Pyricularia oryzae (strain Y34)</name>
    <name type="common">Rice blast fungus</name>
    <name type="synonym">Magnaporthe oryzae</name>
    <dbReference type="NCBI Taxonomy" id="1143189"/>
    <lineage>
        <taxon>Eukaryota</taxon>
        <taxon>Fungi</taxon>
        <taxon>Dikarya</taxon>
        <taxon>Ascomycota</taxon>
        <taxon>Pezizomycotina</taxon>
        <taxon>Sordariomycetes</taxon>
        <taxon>Sordariomycetidae</taxon>
        <taxon>Magnaporthales</taxon>
        <taxon>Pyriculariaceae</taxon>
        <taxon>Pyricularia</taxon>
    </lineage>
</organism>
<feature type="region of interest" description="Disordered" evidence="1">
    <location>
        <begin position="228"/>
        <end position="265"/>
    </location>
</feature>
<evidence type="ECO:0000256" key="1">
    <source>
        <dbReference type="SAM" id="MobiDB-lite"/>
    </source>
</evidence>
<gene>
    <name evidence="2" type="ORF">OOU_Y34scaffold00584g1</name>
</gene>
<sequence>MEEAAKELVLSPFREIVTKGTTALENARGAEDSDVKVSMTKAANALLREGDRAVKKIEPLCDKLLANQGDIFIDALRENDEIAEYRSELSDLLWEFDDFIEPDGFDEDRFTELRSLSRICAPRVVDILMRMRLEPTSPLTENAAGHLATPTTDQVASMGFTATPLTDMEFDFGFRDTAARPVEPPPCPVRSPWRVATRSSTGQAVTLNTEFSLDDPIPSLQISHSGSSGICTGALEQPLPSPSTRREGHEHEIEEESGRSSAMPLPLRMIKTTAESPGCCCSGDSSDITVSSPTATSTNRSLLSSLSSDAGKSSLRHSRDSSVAESQSSYVIERRDSACEPVSPLTPSFRTPVLAVPPDGYFVPSTAPPLSPLSERDPSDVSSQDESQVSEPIEVDSSLIPVEPEKTQRTLILQPSRIPDCSIGPQSSFHRMRGFCEGAKDTLAGHDGFRQVKKLVRFPKVNSILASKCKTCLYELDWEEVEADRKGLRKSISVKLRKRNSNLTAWVAKAKLVSKTSGVGFRLRFLAKSHMPAKSVDDQVYACIFCEQLGRTTEETDATVFFSQKQLFAHISRHARPLPSIPGLIVIEEAEVPTVFEDNYDLHLPNPPKLSKLAEDKSLAMQVELLPVATSVMTVKQSYGTLKMPPDRATPLQFAVGTRIFGVEFPEQYGGEWAVGWSDNVHACFPADTVKLEPPPKSQMALGGIISNRRAVARWKFSIKGKERGEWLKFDKGEIITDIGWVHPGHWCWSGVNAKGKWGIFPRSHIEVSTLKEGEGAEDQASTSSGSTGHKKPASLFTRVSMRVRAGSSSSSGSKKKGMLATECWGA</sequence>
<dbReference type="Proteomes" id="UP000011086">
    <property type="component" value="Unassembled WGS sequence"/>
</dbReference>
<dbReference type="SUPFAM" id="SSF50044">
    <property type="entry name" value="SH3-domain"/>
    <property type="match status" value="1"/>
</dbReference>
<dbReference type="AlphaFoldDB" id="A0AA97NWS0"/>
<feature type="compositionally biased region" description="Basic and acidic residues" evidence="1">
    <location>
        <begin position="244"/>
        <end position="258"/>
    </location>
</feature>
<feature type="region of interest" description="Disordered" evidence="1">
    <location>
        <begin position="365"/>
        <end position="393"/>
    </location>
</feature>
<feature type="region of interest" description="Disordered" evidence="1">
    <location>
        <begin position="772"/>
        <end position="827"/>
    </location>
</feature>
<evidence type="ECO:0008006" key="3">
    <source>
        <dbReference type="Google" id="ProtNLM"/>
    </source>
</evidence>
<dbReference type="Gene3D" id="2.30.30.40">
    <property type="entry name" value="SH3 Domains"/>
    <property type="match status" value="1"/>
</dbReference>
<feature type="region of interest" description="Disordered" evidence="1">
    <location>
        <begin position="288"/>
        <end position="343"/>
    </location>
</feature>
<accession>A0AA97NWS0</accession>